<name>A0ABU0W186_9RHOB</name>
<dbReference type="Proteomes" id="UP001239680">
    <property type="component" value="Unassembled WGS sequence"/>
</dbReference>
<dbReference type="RefSeq" id="WP_306681490.1">
    <property type="nucleotide sequence ID" value="NZ_JAVDBT010000016.1"/>
</dbReference>
<protein>
    <submittedName>
        <fullName evidence="2">Acyl carrier protein</fullName>
    </submittedName>
</protein>
<accession>A0ABU0W186</accession>
<dbReference type="InterPro" id="IPR036736">
    <property type="entry name" value="ACP-like_sf"/>
</dbReference>
<gene>
    <name evidence="2" type="ORF">Q9295_15495</name>
</gene>
<dbReference type="Gene3D" id="1.10.1200.10">
    <property type="entry name" value="ACP-like"/>
    <property type="match status" value="1"/>
</dbReference>
<dbReference type="InterPro" id="IPR009081">
    <property type="entry name" value="PP-bd_ACP"/>
</dbReference>
<feature type="domain" description="Carrier" evidence="1">
    <location>
        <begin position="20"/>
        <end position="85"/>
    </location>
</feature>
<comment type="caution">
    <text evidence="2">The sequence shown here is derived from an EMBL/GenBank/DDBJ whole genome shotgun (WGS) entry which is preliminary data.</text>
</comment>
<evidence type="ECO:0000313" key="2">
    <source>
        <dbReference type="EMBL" id="MDQ2067781.1"/>
    </source>
</evidence>
<evidence type="ECO:0000313" key="3">
    <source>
        <dbReference type="Proteomes" id="UP001239680"/>
    </source>
</evidence>
<evidence type="ECO:0000259" key="1">
    <source>
        <dbReference type="Pfam" id="PF00550"/>
    </source>
</evidence>
<dbReference type="EMBL" id="JAVDBT010000016">
    <property type="protein sequence ID" value="MDQ2067781.1"/>
    <property type="molecule type" value="Genomic_DNA"/>
</dbReference>
<organism evidence="2 3">
    <name type="scientific">Pseudogemmobacter lacusdianii</name>
    <dbReference type="NCBI Taxonomy" id="3069608"/>
    <lineage>
        <taxon>Bacteria</taxon>
        <taxon>Pseudomonadati</taxon>
        <taxon>Pseudomonadota</taxon>
        <taxon>Alphaproteobacteria</taxon>
        <taxon>Rhodobacterales</taxon>
        <taxon>Paracoccaceae</taxon>
        <taxon>Pseudogemmobacter</taxon>
    </lineage>
</organism>
<proteinExistence type="predicted"/>
<keyword evidence="3" id="KW-1185">Reference proteome</keyword>
<sequence length="92" mass="10082">MTSQPIHFAAPNPRKALTPEKLRDAICRCLALPKGALSMDEDLRDRATIDSLAIELITLEIEDLTGQILNLDALYRCTTVNDIFALVTGADV</sequence>
<reference evidence="2 3" key="1">
    <citation type="submission" date="2023-08" db="EMBL/GenBank/DDBJ databases">
        <title>Characterization of two Paracoccaceae strains isolated from Phycosphere and proposal of Xinfangfangia lacusdiani sp. nov.</title>
        <authorList>
            <person name="Deng Y."/>
            <person name="Zhang Y.Q."/>
        </authorList>
    </citation>
    <scope>NUCLEOTIDE SEQUENCE [LARGE SCALE GENOMIC DNA]</scope>
    <source>
        <strain evidence="2 3">CPCC 101601</strain>
    </source>
</reference>
<dbReference type="SUPFAM" id="SSF47336">
    <property type="entry name" value="ACP-like"/>
    <property type="match status" value="1"/>
</dbReference>
<dbReference type="Pfam" id="PF00550">
    <property type="entry name" value="PP-binding"/>
    <property type="match status" value="1"/>
</dbReference>